<dbReference type="AlphaFoldDB" id="A0A382CSS3"/>
<dbReference type="Pfam" id="PF03692">
    <property type="entry name" value="CxxCxxCC"/>
    <property type="match status" value="1"/>
</dbReference>
<evidence type="ECO:0008006" key="2">
    <source>
        <dbReference type="Google" id="ProtNLM"/>
    </source>
</evidence>
<dbReference type="InterPro" id="IPR005358">
    <property type="entry name" value="Puta_zinc/iron-chelating_dom"/>
</dbReference>
<dbReference type="PANTHER" id="PTHR35866">
    <property type="entry name" value="PUTATIVE-RELATED"/>
    <property type="match status" value="1"/>
</dbReference>
<name>A0A382CSS3_9ZZZZ</name>
<dbReference type="PANTHER" id="PTHR35866:SF1">
    <property type="entry name" value="YKGJ FAMILY CYSTEINE CLUSTER PROTEIN"/>
    <property type="match status" value="1"/>
</dbReference>
<reference evidence="1" key="1">
    <citation type="submission" date="2018-05" db="EMBL/GenBank/DDBJ databases">
        <authorList>
            <person name="Lanie J.A."/>
            <person name="Ng W.-L."/>
            <person name="Kazmierczak K.M."/>
            <person name="Andrzejewski T.M."/>
            <person name="Davidsen T.M."/>
            <person name="Wayne K.J."/>
            <person name="Tettelin H."/>
            <person name="Glass J.I."/>
            <person name="Rusch D."/>
            <person name="Podicherti R."/>
            <person name="Tsui H.-C.T."/>
            <person name="Winkler M.E."/>
        </authorList>
    </citation>
    <scope>NUCLEOTIDE SEQUENCE</scope>
</reference>
<protein>
    <recommendedName>
        <fullName evidence="2">Zinc/iron-chelating domain-containing protein</fullName>
    </recommendedName>
</protein>
<accession>A0A382CSS3</accession>
<evidence type="ECO:0000313" key="1">
    <source>
        <dbReference type="EMBL" id="SVB29208.1"/>
    </source>
</evidence>
<gene>
    <name evidence="1" type="ORF">METZ01_LOCUS182062</name>
</gene>
<sequence>VSRGSYGFVYLSKKDILRLAKYTDLPIKDFINLYCDKTDGFVHFKERRKNGECQFLEKKRCSIYAARPTQCRTWPFWDENMKTKIWNKEMQSFCPGIGKGEIIQPSQIEKHINADRKNEDEMINEVLKS</sequence>
<organism evidence="1">
    <name type="scientific">marine metagenome</name>
    <dbReference type="NCBI Taxonomy" id="408172"/>
    <lineage>
        <taxon>unclassified sequences</taxon>
        <taxon>metagenomes</taxon>
        <taxon>ecological metagenomes</taxon>
    </lineage>
</organism>
<dbReference type="EMBL" id="UINC01035967">
    <property type="protein sequence ID" value="SVB29208.1"/>
    <property type="molecule type" value="Genomic_DNA"/>
</dbReference>
<proteinExistence type="predicted"/>
<feature type="non-terminal residue" evidence="1">
    <location>
        <position position="1"/>
    </location>
</feature>